<accession>A0A5J4QQL1</accession>
<dbReference type="EMBL" id="SNRY01002872">
    <property type="protein sequence ID" value="KAA6323150.1"/>
    <property type="molecule type" value="Genomic_DNA"/>
</dbReference>
<organism evidence="1">
    <name type="scientific">termite gut metagenome</name>
    <dbReference type="NCBI Taxonomy" id="433724"/>
    <lineage>
        <taxon>unclassified sequences</taxon>
        <taxon>metagenomes</taxon>
        <taxon>organismal metagenomes</taxon>
    </lineage>
</organism>
<proteinExistence type="predicted"/>
<gene>
    <name evidence="1" type="ORF">EZS27_027380</name>
</gene>
<sequence length="67" mass="8125">MASWVEICKMNITNRTTARVALTVKMERRELKNEGLFRSFYYLFSFSQMHYKQLNFTKYFQKTGNLI</sequence>
<reference evidence="1" key="1">
    <citation type="submission" date="2019-03" db="EMBL/GenBank/DDBJ databases">
        <title>Single cell metagenomics reveals metabolic interactions within the superorganism composed of flagellate Streblomastix strix and complex community of Bacteroidetes bacteria on its surface.</title>
        <authorList>
            <person name="Treitli S.C."/>
            <person name="Kolisko M."/>
            <person name="Husnik F."/>
            <person name="Keeling P."/>
            <person name="Hampl V."/>
        </authorList>
    </citation>
    <scope>NUCLEOTIDE SEQUENCE</scope>
    <source>
        <strain evidence="1">STM</strain>
    </source>
</reference>
<evidence type="ECO:0000313" key="1">
    <source>
        <dbReference type="EMBL" id="KAA6323150.1"/>
    </source>
</evidence>
<protein>
    <submittedName>
        <fullName evidence="1">Uncharacterized protein</fullName>
    </submittedName>
</protein>
<name>A0A5J4QQL1_9ZZZZ</name>
<comment type="caution">
    <text evidence="1">The sequence shown here is derived from an EMBL/GenBank/DDBJ whole genome shotgun (WGS) entry which is preliminary data.</text>
</comment>
<dbReference type="AlphaFoldDB" id="A0A5J4QQL1"/>